<keyword evidence="9" id="KW-1185">Reference proteome</keyword>
<evidence type="ECO:0000256" key="1">
    <source>
        <dbReference type="ARBA" id="ARBA00001974"/>
    </source>
</evidence>
<dbReference type="PANTHER" id="PTHR11530:SF16">
    <property type="entry name" value="D-AMINO ACID OXIDASE (AFU_ORTHOLOGUE AFUA_5G11290)"/>
    <property type="match status" value="1"/>
</dbReference>
<feature type="binding site" evidence="6">
    <location>
        <position position="185"/>
    </location>
    <ligand>
        <name>FAD</name>
        <dbReference type="ChEBI" id="CHEBI:57692"/>
    </ligand>
</feature>
<dbReference type="Pfam" id="PF01266">
    <property type="entry name" value="DAO"/>
    <property type="match status" value="1"/>
</dbReference>
<dbReference type="SUPFAM" id="SSF54373">
    <property type="entry name" value="FAD-linked reductases, C-terminal domain"/>
    <property type="match status" value="1"/>
</dbReference>
<dbReference type="GeneID" id="30964851"/>
<dbReference type="GO" id="GO:0019478">
    <property type="term" value="P:D-amino acid catabolic process"/>
    <property type="evidence" value="ECO:0007669"/>
    <property type="project" value="TreeGrafter"/>
</dbReference>
<dbReference type="PIRSF" id="PIRSF000189">
    <property type="entry name" value="D-aa_oxidase"/>
    <property type="match status" value="1"/>
</dbReference>
<protein>
    <submittedName>
        <fullName evidence="8">D-amino acid oxidase</fullName>
    </submittedName>
</protein>
<reference evidence="9" key="1">
    <citation type="submission" date="2016-05" db="EMBL/GenBank/DDBJ databases">
        <title>Comparative genomics of biotechnologically important yeasts.</title>
        <authorList>
            <consortium name="DOE Joint Genome Institute"/>
            <person name="Riley R."/>
            <person name="Haridas S."/>
            <person name="Wolfe K.H."/>
            <person name="Lopes M.R."/>
            <person name="Hittinger C.T."/>
            <person name="Goker M."/>
            <person name="Salamov A."/>
            <person name="Wisecaver J."/>
            <person name="Long T.M."/>
            <person name="Aerts A.L."/>
            <person name="Barry K."/>
            <person name="Choi C."/>
            <person name="Clum A."/>
            <person name="Coughlan A.Y."/>
            <person name="Deshpande S."/>
            <person name="Douglass A.P."/>
            <person name="Hanson S.J."/>
            <person name="Klenk H.-P."/>
            <person name="Labutti K."/>
            <person name="Lapidus A."/>
            <person name="Lindquist E."/>
            <person name="Lipzen A."/>
            <person name="Meier-Kolthoff J.P."/>
            <person name="Ohm R.A."/>
            <person name="Otillar R.P."/>
            <person name="Pangilinan J."/>
            <person name="Peng Y."/>
            <person name="Rokas A."/>
            <person name="Rosa C.A."/>
            <person name="Scheuner C."/>
            <person name="Sibirny A.A."/>
            <person name="Slot J.C."/>
            <person name="Stielow J.B."/>
            <person name="Sun H."/>
            <person name="Kurtzman C.P."/>
            <person name="Blackwell M."/>
            <person name="Grigoriev I.V."/>
            <person name="Jeffries T.W."/>
        </authorList>
    </citation>
    <scope>NUCLEOTIDE SEQUENCE [LARGE SCALE GENOMIC DNA]</scope>
    <source>
        <strain evidence="9">DSM 1968</strain>
    </source>
</reference>
<dbReference type="PANTHER" id="PTHR11530">
    <property type="entry name" value="D-AMINO ACID OXIDASE"/>
    <property type="match status" value="1"/>
</dbReference>
<dbReference type="STRING" id="1344418.A0A1D2VF67"/>
<accession>A0A1D2VF67</accession>
<evidence type="ECO:0000256" key="2">
    <source>
        <dbReference type="ARBA" id="ARBA00006730"/>
    </source>
</evidence>
<dbReference type="Gene3D" id="3.40.50.720">
    <property type="entry name" value="NAD(P)-binding Rossmann-like Domain"/>
    <property type="match status" value="1"/>
</dbReference>
<dbReference type="InterPro" id="IPR023209">
    <property type="entry name" value="DAO"/>
</dbReference>
<dbReference type="PRINTS" id="PR00420">
    <property type="entry name" value="RNGMNOXGNASE"/>
</dbReference>
<evidence type="ECO:0000256" key="4">
    <source>
        <dbReference type="ARBA" id="ARBA00022827"/>
    </source>
</evidence>
<evidence type="ECO:0000313" key="9">
    <source>
        <dbReference type="Proteomes" id="UP000095038"/>
    </source>
</evidence>
<name>A0A1D2VF67_9ASCO</name>
<dbReference type="InParanoid" id="A0A1D2VF67"/>
<dbReference type="RefSeq" id="XP_020046572.1">
    <property type="nucleotide sequence ID" value="XM_020191215.1"/>
</dbReference>
<dbReference type="GO" id="GO:0005737">
    <property type="term" value="C:cytoplasm"/>
    <property type="evidence" value="ECO:0007669"/>
    <property type="project" value="TreeGrafter"/>
</dbReference>
<evidence type="ECO:0000256" key="3">
    <source>
        <dbReference type="ARBA" id="ARBA00022630"/>
    </source>
</evidence>
<dbReference type="AlphaFoldDB" id="A0A1D2VF67"/>
<sequence>MTKIVVIGAGVAGLTTSYLLAQKGYDVSIIAKNLPGDIDPEYTSPYAGAEWYSLASKDEIFEQELDKPGYFELRKLAKDPKSGIHIIDSYEYIKFEDADNYEFPWFVDFVEGFEMINDRSKLPDDCKFGFKFSGLTATTTIYLYYLLNKCVELGVTYKRYKLDHINDAFSLHHSGEKSDYVINCTGLLAGKLNGVNDPLVYPVRGQTLLVTNTPKKQLTVSNFEGYDDEMLYIIPRKEGGTILGGCFQKHSTVQEVDTALIQRISERAVKYCPELIDPSINHNKNYLDIVKVNVGFRPYRKGGPRIEIDKQNSKIIHNYGAGGSGYQSSYGMSGKTIELLEKSIKLNGSKSKL</sequence>
<feature type="binding site" evidence="6">
    <location>
        <position position="323"/>
    </location>
    <ligand>
        <name>D-dopa</name>
        <dbReference type="ChEBI" id="CHEBI:149689"/>
    </ligand>
</feature>
<evidence type="ECO:0000256" key="6">
    <source>
        <dbReference type="PIRSR" id="PIRSR000189-1"/>
    </source>
</evidence>
<comment type="similarity">
    <text evidence="2">Belongs to the DAMOX/DASOX family.</text>
</comment>
<dbReference type="InterPro" id="IPR006076">
    <property type="entry name" value="FAD-dep_OxRdtase"/>
</dbReference>
<dbReference type="EMBL" id="KV454482">
    <property type="protein sequence ID" value="ODV60265.1"/>
    <property type="molecule type" value="Genomic_DNA"/>
</dbReference>
<gene>
    <name evidence="8" type="ORF">ASCRUDRAFT_58784</name>
</gene>
<dbReference type="GO" id="GO:0071949">
    <property type="term" value="F:FAD binding"/>
    <property type="evidence" value="ECO:0007669"/>
    <property type="project" value="InterPro"/>
</dbReference>
<keyword evidence="4 6" id="KW-0274">FAD</keyword>
<dbReference type="OrthoDB" id="409956at2759"/>
<keyword evidence="3" id="KW-0285">Flavoprotein</keyword>
<feature type="binding site" evidence="6">
    <location>
        <begin position="43"/>
        <end position="44"/>
    </location>
    <ligand>
        <name>FAD</name>
        <dbReference type="ChEBI" id="CHEBI:57692"/>
    </ligand>
</feature>
<comment type="cofactor">
    <cofactor evidence="1 6">
        <name>FAD</name>
        <dbReference type="ChEBI" id="CHEBI:57692"/>
    </cofactor>
</comment>
<organism evidence="8 9">
    <name type="scientific">Ascoidea rubescens DSM 1968</name>
    <dbReference type="NCBI Taxonomy" id="1344418"/>
    <lineage>
        <taxon>Eukaryota</taxon>
        <taxon>Fungi</taxon>
        <taxon>Dikarya</taxon>
        <taxon>Ascomycota</taxon>
        <taxon>Saccharomycotina</taxon>
        <taxon>Saccharomycetes</taxon>
        <taxon>Ascoideaceae</taxon>
        <taxon>Ascoidea</taxon>
    </lineage>
</organism>
<dbReference type="SUPFAM" id="SSF51971">
    <property type="entry name" value="Nucleotide-binding domain"/>
    <property type="match status" value="1"/>
</dbReference>
<proteinExistence type="inferred from homology"/>
<dbReference type="Gene3D" id="3.30.9.10">
    <property type="entry name" value="D-Amino Acid Oxidase, subunit A, domain 2"/>
    <property type="match status" value="1"/>
</dbReference>
<dbReference type="GO" id="GO:0003884">
    <property type="term" value="F:D-amino-acid oxidase activity"/>
    <property type="evidence" value="ECO:0007669"/>
    <property type="project" value="InterPro"/>
</dbReference>
<evidence type="ECO:0000259" key="7">
    <source>
        <dbReference type="Pfam" id="PF01266"/>
    </source>
</evidence>
<evidence type="ECO:0000256" key="5">
    <source>
        <dbReference type="ARBA" id="ARBA00023002"/>
    </source>
</evidence>
<evidence type="ECO:0000313" key="8">
    <source>
        <dbReference type="EMBL" id="ODV60265.1"/>
    </source>
</evidence>
<feature type="domain" description="FAD dependent oxidoreductase" evidence="7">
    <location>
        <begin position="3"/>
        <end position="333"/>
    </location>
</feature>
<keyword evidence="5" id="KW-0560">Oxidoreductase</keyword>
<dbReference type="Proteomes" id="UP000095038">
    <property type="component" value="Unassembled WGS sequence"/>
</dbReference>